<dbReference type="STRING" id="906689.A0A2I0V6W9"/>
<organism evidence="1 2">
    <name type="scientific">Dendrobium catenatum</name>
    <dbReference type="NCBI Taxonomy" id="906689"/>
    <lineage>
        <taxon>Eukaryota</taxon>
        <taxon>Viridiplantae</taxon>
        <taxon>Streptophyta</taxon>
        <taxon>Embryophyta</taxon>
        <taxon>Tracheophyta</taxon>
        <taxon>Spermatophyta</taxon>
        <taxon>Magnoliopsida</taxon>
        <taxon>Liliopsida</taxon>
        <taxon>Asparagales</taxon>
        <taxon>Orchidaceae</taxon>
        <taxon>Epidendroideae</taxon>
        <taxon>Malaxideae</taxon>
        <taxon>Dendrobiinae</taxon>
        <taxon>Dendrobium</taxon>
    </lineage>
</organism>
<dbReference type="EMBL" id="KZ505584">
    <property type="protein sequence ID" value="PKU59146.1"/>
    <property type="molecule type" value="Genomic_DNA"/>
</dbReference>
<dbReference type="Proteomes" id="UP000233837">
    <property type="component" value="Unassembled WGS sequence"/>
</dbReference>
<gene>
    <name evidence="1" type="ORF">MA16_Dca028794</name>
</gene>
<reference evidence="1 2" key="1">
    <citation type="journal article" date="2016" name="Sci. Rep.">
        <title>The Dendrobium catenatum Lindl. genome sequence provides insights into polysaccharide synthase, floral development and adaptive evolution.</title>
        <authorList>
            <person name="Zhang G.Q."/>
            <person name="Xu Q."/>
            <person name="Bian C."/>
            <person name="Tsai W.C."/>
            <person name="Yeh C.M."/>
            <person name="Liu K.W."/>
            <person name="Yoshida K."/>
            <person name="Zhang L.S."/>
            <person name="Chang S.B."/>
            <person name="Chen F."/>
            <person name="Shi Y."/>
            <person name="Su Y.Y."/>
            <person name="Zhang Y.Q."/>
            <person name="Chen L.J."/>
            <person name="Yin Y."/>
            <person name="Lin M."/>
            <person name="Huang H."/>
            <person name="Deng H."/>
            <person name="Wang Z.W."/>
            <person name="Zhu S.L."/>
            <person name="Zhao X."/>
            <person name="Deng C."/>
            <person name="Niu S.C."/>
            <person name="Huang J."/>
            <person name="Wang M."/>
            <person name="Liu G.H."/>
            <person name="Yang H.J."/>
            <person name="Xiao X.J."/>
            <person name="Hsiao Y.Y."/>
            <person name="Wu W.L."/>
            <person name="Chen Y.Y."/>
            <person name="Mitsuda N."/>
            <person name="Ohme-Takagi M."/>
            <person name="Luo Y.B."/>
            <person name="Van de Peer Y."/>
            <person name="Liu Z.J."/>
        </authorList>
    </citation>
    <scope>NUCLEOTIDE SEQUENCE [LARGE SCALE GENOMIC DNA]</scope>
    <source>
        <tissue evidence="1">The whole plant</tissue>
    </source>
</reference>
<dbReference type="PANTHER" id="PTHR42678:SF34">
    <property type="entry name" value="OS04G0183300 PROTEIN"/>
    <property type="match status" value="1"/>
</dbReference>
<evidence type="ECO:0000313" key="2">
    <source>
        <dbReference type="Proteomes" id="UP000233837"/>
    </source>
</evidence>
<reference evidence="1 2" key="2">
    <citation type="journal article" date="2017" name="Nature">
        <title>The Apostasia genome and the evolution of orchids.</title>
        <authorList>
            <person name="Zhang G.Q."/>
            <person name="Liu K.W."/>
            <person name="Li Z."/>
            <person name="Lohaus R."/>
            <person name="Hsiao Y.Y."/>
            <person name="Niu S.C."/>
            <person name="Wang J.Y."/>
            <person name="Lin Y.C."/>
            <person name="Xu Q."/>
            <person name="Chen L.J."/>
            <person name="Yoshida K."/>
            <person name="Fujiwara S."/>
            <person name="Wang Z.W."/>
            <person name="Zhang Y.Q."/>
            <person name="Mitsuda N."/>
            <person name="Wang M."/>
            <person name="Liu G.H."/>
            <person name="Pecoraro L."/>
            <person name="Huang H.X."/>
            <person name="Xiao X.J."/>
            <person name="Lin M."/>
            <person name="Wu X.Y."/>
            <person name="Wu W.L."/>
            <person name="Chen Y.Y."/>
            <person name="Chang S.B."/>
            <person name="Sakamoto S."/>
            <person name="Ohme-Takagi M."/>
            <person name="Yagi M."/>
            <person name="Zeng S.J."/>
            <person name="Shen C.Y."/>
            <person name="Yeh C.M."/>
            <person name="Luo Y.B."/>
            <person name="Tsai W.C."/>
            <person name="Van de Peer Y."/>
            <person name="Liu Z.J."/>
        </authorList>
    </citation>
    <scope>NUCLEOTIDE SEQUENCE [LARGE SCALE GENOMIC DNA]</scope>
    <source>
        <tissue evidence="1">The whole plant</tissue>
    </source>
</reference>
<proteinExistence type="predicted"/>
<protein>
    <submittedName>
        <fullName evidence="1">Uncharacterized protein</fullName>
    </submittedName>
</protein>
<dbReference type="AlphaFoldDB" id="A0A2I0V6W9"/>
<dbReference type="InterPro" id="IPR036928">
    <property type="entry name" value="AS_sf"/>
</dbReference>
<keyword evidence="2" id="KW-1185">Reference proteome</keyword>
<name>A0A2I0V6W9_9ASPA</name>
<evidence type="ECO:0000313" key="1">
    <source>
        <dbReference type="EMBL" id="PKU59146.1"/>
    </source>
</evidence>
<sequence>MADAVTLLDLIVGFDPLDANATKDASRFIPFDGFQKSLKEDGLRGKRVGILRHSFSNNYPKGTMEANTFEAHFQTMR</sequence>
<dbReference type="PANTHER" id="PTHR42678">
    <property type="entry name" value="AMIDASE"/>
    <property type="match status" value="1"/>
</dbReference>
<dbReference type="Gene3D" id="3.90.1300.10">
    <property type="entry name" value="Amidase signature (AS) domain"/>
    <property type="match status" value="1"/>
</dbReference>
<accession>A0A2I0V6W9</accession>